<reference evidence="7 8" key="1">
    <citation type="journal article" date="2016" name="Nat. Commun.">
        <title>Thousands of microbial genomes shed light on interconnected biogeochemical processes in an aquifer system.</title>
        <authorList>
            <person name="Anantharaman K."/>
            <person name="Brown C.T."/>
            <person name="Hug L.A."/>
            <person name="Sharon I."/>
            <person name="Castelle C.J."/>
            <person name="Probst A.J."/>
            <person name="Thomas B.C."/>
            <person name="Singh A."/>
            <person name="Wilkins M.J."/>
            <person name="Karaoz U."/>
            <person name="Brodie E.L."/>
            <person name="Williams K.H."/>
            <person name="Hubbard S.S."/>
            <person name="Banfield J.F."/>
        </authorList>
    </citation>
    <scope>NUCLEOTIDE SEQUENCE [LARGE SCALE GENOMIC DNA]</scope>
</reference>
<dbReference type="GO" id="GO:0005886">
    <property type="term" value="C:plasma membrane"/>
    <property type="evidence" value="ECO:0007669"/>
    <property type="project" value="TreeGrafter"/>
</dbReference>
<feature type="domain" description="Sodium/calcium exchanger membrane region" evidence="6">
    <location>
        <begin position="173"/>
        <end position="315"/>
    </location>
</feature>
<dbReference type="GO" id="GO:0005262">
    <property type="term" value="F:calcium channel activity"/>
    <property type="evidence" value="ECO:0007669"/>
    <property type="project" value="TreeGrafter"/>
</dbReference>
<dbReference type="Pfam" id="PF01699">
    <property type="entry name" value="Na_Ca_ex"/>
    <property type="match status" value="2"/>
</dbReference>
<dbReference type="Proteomes" id="UP000178254">
    <property type="component" value="Unassembled WGS sequence"/>
</dbReference>
<feature type="transmembrane region" description="Helical" evidence="5">
    <location>
        <begin position="172"/>
        <end position="192"/>
    </location>
</feature>
<dbReference type="AlphaFoldDB" id="A0A1F6PEI6"/>
<accession>A0A1F6PEI6</accession>
<evidence type="ECO:0000256" key="2">
    <source>
        <dbReference type="ARBA" id="ARBA00022692"/>
    </source>
</evidence>
<comment type="subcellular location">
    <subcellularLocation>
        <location evidence="1">Membrane</location>
        <topology evidence="1">Multi-pass membrane protein</topology>
    </subcellularLocation>
</comment>
<dbReference type="PANTHER" id="PTHR10846:SF8">
    <property type="entry name" value="INNER MEMBRANE PROTEIN YRBG"/>
    <property type="match status" value="1"/>
</dbReference>
<evidence type="ECO:0000256" key="1">
    <source>
        <dbReference type="ARBA" id="ARBA00004141"/>
    </source>
</evidence>
<dbReference type="PANTHER" id="PTHR10846">
    <property type="entry name" value="SODIUM/POTASSIUM/CALCIUM EXCHANGER"/>
    <property type="match status" value="1"/>
</dbReference>
<dbReference type="InterPro" id="IPR044880">
    <property type="entry name" value="NCX_ion-bd_dom_sf"/>
</dbReference>
<dbReference type="NCBIfam" id="TIGR00367">
    <property type="entry name" value="calcium/sodium antiporter"/>
    <property type="match status" value="1"/>
</dbReference>
<evidence type="ECO:0000256" key="4">
    <source>
        <dbReference type="ARBA" id="ARBA00023136"/>
    </source>
</evidence>
<feature type="transmembrane region" description="Helical" evidence="5">
    <location>
        <begin position="297"/>
        <end position="316"/>
    </location>
</feature>
<dbReference type="STRING" id="1798709.A2538_00200"/>
<evidence type="ECO:0000313" key="7">
    <source>
        <dbReference type="EMBL" id="OGH94567.1"/>
    </source>
</evidence>
<comment type="caution">
    <text evidence="7">The sequence shown here is derived from an EMBL/GenBank/DDBJ whole genome shotgun (WGS) entry which is preliminary data.</text>
</comment>
<organism evidence="7 8">
    <name type="scientific">Candidatus Magasanikbacteria bacterium RIFOXYD2_FULL_41_14</name>
    <dbReference type="NCBI Taxonomy" id="1798709"/>
    <lineage>
        <taxon>Bacteria</taxon>
        <taxon>Candidatus Magasanikiibacteriota</taxon>
    </lineage>
</organism>
<keyword evidence="2 5" id="KW-0812">Transmembrane</keyword>
<feature type="transmembrane region" description="Helical" evidence="5">
    <location>
        <begin position="35"/>
        <end position="56"/>
    </location>
</feature>
<dbReference type="GO" id="GO:0008273">
    <property type="term" value="F:calcium, potassium:sodium antiporter activity"/>
    <property type="evidence" value="ECO:0007669"/>
    <property type="project" value="TreeGrafter"/>
</dbReference>
<feature type="domain" description="Sodium/calcium exchanger membrane region" evidence="6">
    <location>
        <begin position="5"/>
        <end position="152"/>
    </location>
</feature>
<evidence type="ECO:0000256" key="5">
    <source>
        <dbReference type="SAM" id="Phobius"/>
    </source>
</evidence>
<feature type="transmembrane region" description="Helical" evidence="5">
    <location>
        <begin position="197"/>
        <end position="217"/>
    </location>
</feature>
<proteinExistence type="predicted"/>
<evidence type="ECO:0000256" key="3">
    <source>
        <dbReference type="ARBA" id="ARBA00022989"/>
    </source>
</evidence>
<keyword evidence="3 5" id="KW-1133">Transmembrane helix</keyword>
<sequence length="318" mass="33708">MFLPILFIVIGLVILIFGAEGLVRGAASGAKKLGIKPLVVGLTVVAFGTSAPELIVNLFSAARGSADIAIGNIVGSNIANILLILGVCGAIRALKVGSNTVWKEIPLALLAILLVFVMGNDALLDKVDFNILSRTDGLALMGFFVIFLYYTYGLAKSEPGAKDEISDYSWPISIGLTVAGLVGLFLGGKLLVDNAIILARIAGMSEALIGLTIVAIGTSLPELATSVIATIHGHDDIAIGNVVGSNIFNTFWILGLTSTILSLPFTPAVNFDIGVNIIATLLLFAFMFIHSKQRLNRWQGFMFVGFYVVYVGFLIYRG</sequence>
<dbReference type="GO" id="GO:0006874">
    <property type="term" value="P:intracellular calcium ion homeostasis"/>
    <property type="evidence" value="ECO:0007669"/>
    <property type="project" value="TreeGrafter"/>
</dbReference>
<evidence type="ECO:0000313" key="8">
    <source>
        <dbReference type="Proteomes" id="UP000178254"/>
    </source>
</evidence>
<keyword evidence="4 5" id="KW-0472">Membrane</keyword>
<feature type="transmembrane region" description="Helical" evidence="5">
    <location>
        <begin position="237"/>
        <end position="261"/>
    </location>
</feature>
<protein>
    <submittedName>
        <fullName evidence="7">Sodium:proton exchanger</fullName>
    </submittedName>
</protein>
<gene>
    <name evidence="7" type="ORF">A2538_00200</name>
</gene>
<dbReference type="EMBL" id="MFRE01000007">
    <property type="protein sequence ID" value="OGH94567.1"/>
    <property type="molecule type" value="Genomic_DNA"/>
</dbReference>
<feature type="transmembrane region" description="Helical" evidence="5">
    <location>
        <begin position="136"/>
        <end position="152"/>
    </location>
</feature>
<feature type="transmembrane region" description="Helical" evidence="5">
    <location>
        <begin position="105"/>
        <end position="124"/>
    </location>
</feature>
<dbReference type="InterPro" id="IPR004837">
    <property type="entry name" value="NaCa_Exmemb"/>
</dbReference>
<evidence type="ECO:0000259" key="6">
    <source>
        <dbReference type="Pfam" id="PF01699"/>
    </source>
</evidence>
<name>A0A1F6PEI6_9BACT</name>
<feature type="transmembrane region" description="Helical" evidence="5">
    <location>
        <begin position="273"/>
        <end position="291"/>
    </location>
</feature>
<dbReference type="Gene3D" id="1.20.1420.30">
    <property type="entry name" value="NCX, central ion-binding region"/>
    <property type="match status" value="1"/>
</dbReference>
<feature type="transmembrane region" description="Helical" evidence="5">
    <location>
        <begin position="68"/>
        <end position="93"/>
    </location>
</feature>
<dbReference type="InterPro" id="IPR004481">
    <property type="entry name" value="K/Na/Ca-exchanger"/>
</dbReference>